<dbReference type="InterPro" id="IPR000172">
    <property type="entry name" value="GMC_OxRdtase_N"/>
</dbReference>
<organism evidence="8 9">
    <name type="scientific">Actinoplanes nipponensis</name>
    <dbReference type="NCBI Taxonomy" id="135950"/>
    <lineage>
        <taxon>Bacteria</taxon>
        <taxon>Bacillati</taxon>
        <taxon>Actinomycetota</taxon>
        <taxon>Actinomycetes</taxon>
        <taxon>Micromonosporales</taxon>
        <taxon>Micromonosporaceae</taxon>
        <taxon>Actinoplanes</taxon>
    </lineage>
</organism>
<dbReference type="EMBL" id="BOMQ01000061">
    <property type="protein sequence ID" value="GIE51712.1"/>
    <property type="molecule type" value="Genomic_DNA"/>
</dbReference>
<keyword evidence="9" id="KW-1185">Reference proteome</keyword>
<dbReference type="InterPro" id="IPR012132">
    <property type="entry name" value="GMC_OxRdtase"/>
</dbReference>
<feature type="domain" description="Glucose-methanol-choline oxidoreductase N-terminal" evidence="7">
    <location>
        <begin position="267"/>
        <end position="281"/>
    </location>
</feature>
<evidence type="ECO:0000256" key="3">
    <source>
        <dbReference type="ARBA" id="ARBA00022630"/>
    </source>
</evidence>
<evidence type="ECO:0000313" key="8">
    <source>
        <dbReference type="EMBL" id="GIE51712.1"/>
    </source>
</evidence>
<comment type="cofactor">
    <cofactor evidence="1 5">
        <name>FAD</name>
        <dbReference type="ChEBI" id="CHEBI:57692"/>
    </cofactor>
</comment>
<dbReference type="RefSeq" id="WP_203772493.1">
    <property type="nucleotide sequence ID" value="NZ_BAAAYJ010000097.1"/>
</dbReference>
<name>A0A919MP62_9ACTN</name>
<dbReference type="SUPFAM" id="SSF51905">
    <property type="entry name" value="FAD/NAD(P)-binding domain"/>
    <property type="match status" value="1"/>
</dbReference>
<dbReference type="PIRSF" id="PIRSF000137">
    <property type="entry name" value="Alcohol_oxidase"/>
    <property type="match status" value="1"/>
</dbReference>
<dbReference type="Gene3D" id="3.50.50.60">
    <property type="entry name" value="FAD/NAD(P)-binding domain"/>
    <property type="match status" value="1"/>
</dbReference>
<gene>
    <name evidence="8" type="ORF">Ani05nite_52460</name>
</gene>
<accession>A0A919MP62</accession>
<feature type="compositionally biased region" description="Basic and acidic residues" evidence="6">
    <location>
        <begin position="214"/>
        <end position="227"/>
    </location>
</feature>
<dbReference type="PANTHER" id="PTHR11552">
    <property type="entry name" value="GLUCOSE-METHANOL-CHOLINE GMC OXIDOREDUCTASE"/>
    <property type="match status" value="1"/>
</dbReference>
<feature type="compositionally biased region" description="Basic and acidic residues" evidence="6">
    <location>
        <begin position="139"/>
        <end position="149"/>
    </location>
</feature>
<reference evidence="8" key="1">
    <citation type="submission" date="2021-01" db="EMBL/GenBank/DDBJ databases">
        <title>Whole genome shotgun sequence of Actinoplanes nipponensis NBRC 14063.</title>
        <authorList>
            <person name="Komaki H."/>
            <person name="Tamura T."/>
        </authorList>
    </citation>
    <scope>NUCLEOTIDE SEQUENCE</scope>
    <source>
        <strain evidence="8">NBRC 14063</strain>
    </source>
</reference>
<dbReference type="GO" id="GO:0050660">
    <property type="term" value="F:flavin adenine dinucleotide binding"/>
    <property type="evidence" value="ECO:0007669"/>
    <property type="project" value="InterPro"/>
</dbReference>
<dbReference type="PANTHER" id="PTHR11552:SF147">
    <property type="entry name" value="CHOLINE DEHYDROGENASE, MITOCHONDRIAL"/>
    <property type="match status" value="1"/>
</dbReference>
<evidence type="ECO:0000259" key="7">
    <source>
        <dbReference type="PROSITE" id="PS00624"/>
    </source>
</evidence>
<dbReference type="InterPro" id="IPR036188">
    <property type="entry name" value="FAD/NAD-bd_sf"/>
</dbReference>
<dbReference type="Pfam" id="PF05199">
    <property type="entry name" value="GMC_oxred_C"/>
    <property type="match status" value="1"/>
</dbReference>
<evidence type="ECO:0000256" key="6">
    <source>
        <dbReference type="SAM" id="MobiDB-lite"/>
    </source>
</evidence>
<comment type="caution">
    <text evidence="8">The sequence shown here is derived from an EMBL/GenBank/DDBJ whole genome shotgun (WGS) entry which is preliminary data.</text>
</comment>
<dbReference type="Gene3D" id="3.30.410.40">
    <property type="match status" value="1"/>
</dbReference>
<feature type="binding site" evidence="5">
    <location>
        <position position="233"/>
    </location>
    <ligand>
        <name>FAD</name>
        <dbReference type="ChEBI" id="CHEBI:57692"/>
    </ligand>
</feature>
<evidence type="ECO:0000256" key="4">
    <source>
        <dbReference type="ARBA" id="ARBA00022827"/>
    </source>
</evidence>
<evidence type="ECO:0000256" key="2">
    <source>
        <dbReference type="ARBA" id="ARBA00010790"/>
    </source>
</evidence>
<sequence length="516" mass="52711">MAAQPAGSTIPRTADVVIVGAGAAGAVLAARLAAAGAGTVLLVEAGPDYRSADTPAAVRGTDVSRALAVRALRWPGLRARLTGDQPLRPYVCGRGAGGSSAINGQLAVRGPAADFRAWVDAGLPDWGWPEVLPAFAGLERDPDFGDRPGHGSSGPVTISRAAADRRGPLSAAFAAAAKAAGHPEHPDLNAAGSTGLSPTAWHRRDGTRVSSNDSHLEPARHEPRLHVAGDHTVSRVLFSAGRVRGVELITGSGRELVSAPAVVLCAGAVHSPAILMRSGVGPPEQLGALGIEVVAGLPGVGAVLSDHPAILLELRLTDAAAARARETESGCFLVRLRSGPQAGPADDIQLLPLDRTVGPAAAGLLVSLMRPVSVGSLRLGGADPAADPVLDLGLLTERADLDRLAAAVRHAADLLAGPALRGTIASAPALPDGDLGRWLRENCRPQYHPSGTCRMGPPDDPATVVDQEGRVLGVDGLWVADASVLPLPCGAPPYLTTVMLAERLAAAVRRRLGQGR</sequence>
<dbReference type="Proteomes" id="UP000647172">
    <property type="component" value="Unassembled WGS sequence"/>
</dbReference>
<dbReference type="AlphaFoldDB" id="A0A919MP62"/>
<evidence type="ECO:0000256" key="5">
    <source>
        <dbReference type="PIRSR" id="PIRSR000137-2"/>
    </source>
</evidence>
<dbReference type="InterPro" id="IPR007867">
    <property type="entry name" value="GMC_OxRtase_C"/>
</dbReference>
<feature type="region of interest" description="Disordered" evidence="6">
    <location>
        <begin position="174"/>
        <end position="227"/>
    </location>
</feature>
<evidence type="ECO:0000313" key="9">
    <source>
        <dbReference type="Proteomes" id="UP000647172"/>
    </source>
</evidence>
<keyword evidence="3" id="KW-0285">Flavoprotein</keyword>
<comment type="similarity">
    <text evidence="2">Belongs to the GMC oxidoreductase family.</text>
</comment>
<proteinExistence type="inferred from homology"/>
<keyword evidence="4 5" id="KW-0274">FAD</keyword>
<feature type="region of interest" description="Disordered" evidence="6">
    <location>
        <begin position="139"/>
        <end position="158"/>
    </location>
</feature>
<dbReference type="GO" id="GO:0016614">
    <property type="term" value="F:oxidoreductase activity, acting on CH-OH group of donors"/>
    <property type="evidence" value="ECO:0007669"/>
    <property type="project" value="InterPro"/>
</dbReference>
<evidence type="ECO:0000256" key="1">
    <source>
        <dbReference type="ARBA" id="ARBA00001974"/>
    </source>
</evidence>
<dbReference type="Pfam" id="PF00732">
    <property type="entry name" value="GMC_oxred_N"/>
    <property type="match status" value="1"/>
</dbReference>
<protein>
    <submittedName>
        <fullName evidence="8">GMC family oxidoreductase</fullName>
    </submittedName>
</protein>
<dbReference type="SUPFAM" id="SSF54373">
    <property type="entry name" value="FAD-linked reductases, C-terminal domain"/>
    <property type="match status" value="1"/>
</dbReference>
<dbReference type="PROSITE" id="PS00624">
    <property type="entry name" value="GMC_OXRED_2"/>
    <property type="match status" value="1"/>
</dbReference>